<protein>
    <submittedName>
        <fullName evidence="9">Spore germination protein (Amino acid permease)</fullName>
    </submittedName>
</protein>
<keyword evidence="6 8" id="KW-1133">Transmembrane helix</keyword>
<feature type="transmembrane region" description="Helical" evidence="8">
    <location>
        <begin position="301"/>
        <end position="319"/>
    </location>
</feature>
<dbReference type="InterPro" id="IPR004761">
    <property type="entry name" value="Spore_GerAB"/>
</dbReference>
<evidence type="ECO:0000256" key="4">
    <source>
        <dbReference type="ARBA" id="ARBA00022544"/>
    </source>
</evidence>
<proteinExistence type="inferred from homology"/>
<dbReference type="STRING" id="1045775.SAMN05216378_1591"/>
<dbReference type="Proteomes" id="UP000198855">
    <property type="component" value="Unassembled WGS sequence"/>
</dbReference>
<reference evidence="10" key="1">
    <citation type="submission" date="2016-10" db="EMBL/GenBank/DDBJ databases">
        <authorList>
            <person name="Varghese N."/>
            <person name="Submissions S."/>
        </authorList>
    </citation>
    <scope>NUCLEOTIDE SEQUENCE [LARGE SCALE GENOMIC DNA]</scope>
    <source>
        <strain evidence="10">CGMCC 1.10784</strain>
    </source>
</reference>
<dbReference type="PANTHER" id="PTHR34975">
    <property type="entry name" value="SPORE GERMINATION PROTEIN A2"/>
    <property type="match status" value="1"/>
</dbReference>
<feature type="transmembrane region" description="Helical" evidence="8">
    <location>
        <begin position="268"/>
        <end position="289"/>
    </location>
</feature>
<evidence type="ECO:0000313" key="10">
    <source>
        <dbReference type="Proteomes" id="UP000198855"/>
    </source>
</evidence>
<evidence type="ECO:0000313" key="9">
    <source>
        <dbReference type="EMBL" id="SFD82400.1"/>
    </source>
</evidence>
<evidence type="ECO:0000256" key="1">
    <source>
        <dbReference type="ARBA" id="ARBA00004141"/>
    </source>
</evidence>
<evidence type="ECO:0000256" key="7">
    <source>
        <dbReference type="ARBA" id="ARBA00023136"/>
    </source>
</evidence>
<dbReference type="AlphaFoldDB" id="A0A1I1VPH4"/>
<dbReference type="RefSeq" id="WP_245772918.1">
    <property type="nucleotide sequence ID" value="NZ_FOMT01000001.1"/>
</dbReference>
<evidence type="ECO:0000256" key="3">
    <source>
        <dbReference type="ARBA" id="ARBA00022448"/>
    </source>
</evidence>
<feature type="transmembrane region" description="Helical" evidence="8">
    <location>
        <begin position="189"/>
        <end position="205"/>
    </location>
</feature>
<organism evidence="9 10">
    <name type="scientific">Paenibacillus catalpae</name>
    <dbReference type="NCBI Taxonomy" id="1045775"/>
    <lineage>
        <taxon>Bacteria</taxon>
        <taxon>Bacillati</taxon>
        <taxon>Bacillota</taxon>
        <taxon>Bacilli</taxon>
        <taxon>Bacillales</taxon>
        <taxon>Paenibacillaceae</taxon>
        <taxon>Paenibacillus</taxon>
    </lineage>
</organism>
<feature type="transmembrane region" description="Helical" evidence="8">
    <location>
        <begin position="331"/>
        <end position="353"/>
    </location>
</feature>
<dbReference type="GO" id="GO:0016020">
    <property type="term" value="C:membrane"/>
    <property type="evidence" value="ECO:0007669"/>
    <property type="project" value="UniProtKB-SubCell"/>
</dbReference>
<gene>
    <name evidence="9" type="ORF">SAMN05216378_1591</name>
</gene>
<feature type="transmembrane region" description="Helical" evidence="8">
    <location>
        <begin position="217"/>
        <end position="241"/>
    </location>
</feature>
<feature type="transmembrane region" description="Helical" evidence="8">
    <location>
        <begin position="148"/>
        <end position="169"/>
    </location>
</feature>
<evidence type="ECO:0000256" key="8">
    <source>
        <dbReference type="SAM" id="Phobius"/>
    </source>
</evidence>
<keyword evidence="4" id="KW-0309">Germination</keyword>
<evidence type="ECO:0000256" key="2">
    <source>
        <dbReference type="ARBA" id="ARBA00007998"/>
    </source>
</evidence>
<comment type="subcellular location">
    <subcellularLocation>
        <location evidence="1">Membrane</location>
        <topology evidence="1">Multi-pass membrane protein</topology>
    </subcellularLocation>
</comment>
<keyword evidence="3" id="KW-0813">Transport</keyword>
<evidence type="ECO:0000256" key="6">
    <source>
        <dbReference type="ARBA" id="ARBA00022989"/>
    </source>
</evidence>
<comment type="similarity">
    <text evidence="2">Belongs to the amino acid-polyamine-organocation (APC) superfamily. Spore germination protein (SGP) (TC 2.A.3.9) family.</text>
</comment>
<sequence length="363" mass="41815">MENNEKLSPFHTTILVFMIQSGVMALILPQLLAETFGTNGWITVFGFGIIATVNILLIAAVYKLGKGRSIFQILEQSIPRFMLIPIYLALAVVWTLLGCMAGKEYILIFQMYAFPTTNPMEFKLIMDLLVFWLLTKGLYNITKTSTIFFWLFIWMVLLAFFFYSDFNWARLTPFLFKGGKFTYLESLDIYSSFLGYEIVLLLFAYTNQKTKLIKATLIGNSVTTLTYCYLAFITFGVYSLGQLKNKAFPVLEMMAYIRFPFMERMENLLFGFILFTVLFSILMYEWCALEMLKHIFPKLKANFLAFMLMLMCFIVAYIPDTINDVGDWLSTLSMIECGIAFGLPLLLLIVLMFQSMGSRLAHE</sequence>
<feature type="transmembrane region" description="Helical" evidence="8">
    <location>
        <begin position="12"/>
        <end position="32"/>
    </location>
</feature>
<dbReference type="GO" id="GO:0009847">
    <property type="term" value="P:spore germination"/>
    <property type="evidence" value="ECO:0007669"/>
    <property type="project" value="InterPro"/>
</dbReference>
<accession>A0A1I1VPH4</accession>
<evidence type="ECO:0000256" key="5">
    <source>
        <dbReference type="ARBA" id="ARBA00022692"/>
    </source>
</evidence>
<dbReference type="Pfam" id="PF03845">
    <property type="entry name" value="Spore_permease"/>
    <property type="match status" value="1"/>
</dbReference>
<feature type="transmembrane region" description="Helical" evidence="8">
    <location>
        <begin position="44"/>
        <end position="65"/>
    </location>
</feature>
<dbReference type="PANTHER" id="PTHR34975:SF2">
    <property type="entry name" value="SPORE GERMINATION PROTEIN A2"/>
    <property type="match status" value="1"/>
</dbReference>
<dbReference type="EMBL" id="FOMT01000001">
    <property type="protein sequence ID" value="SFD82400.1"/>
    <property type="molecule type" value="Genomic_DNA"/>
</dbReference>
<name>A0A1I1VPH4_9BACL</name>
<keyword evidence="7 8" id="KW-0472">Membrane</keyword>
<keyword evidence="10" id="KW-1185">Reference proteome</keyword>
<feature type="transmembrane region" description="Helical" evidence="8">
    <location>
        <begin position="86"/>
        <end position="112"/>
    </location>
</feature>
<keyword evidence="5 8" id="KW-0812">Transmembrane</keyword>